<evidence type="ECO:0000313" key="1">
    <source>
        <dbReference type="EMBL" id="JAP66158.1"/>
    </source>
</evidence>
<dbReference type="EMBL" id="GEFH01002423">
    <property type="protein sequence ID" value="JAP66158.1"/>
    <property type="molecule type" value="mRNA"/>
</dbReference>
<sequence>LLVIYSTFSYCQRDLSQLPEDDERKLASVRQLFNKTGPLFLTTAVNGIVNGNSRVCWSSQEAGNSFPGFRHRLTYYDVGATQPTEILIHWYVGTVGGVPKVFLKADAGRHPINITADYFLVEAQPTCVVLMLPMTPNSNSSCLLWEAQRNLTGGNRTLCRNAFSKNCTGFLVTVGRERER</sequence>
<accession>A0A131XJ65</accession>
<dbReference type="AlphaFoldDB" id="A0A131XJ65"/>
<dbReference type="Gene3D" id="2.40.128.20">
    <property type="match status" value="1"/>
</dbReference>
<protein>
    <submittedName>
        <fullName evidence="1">Putative group ix salivary lipocalin lipocalin</fullName>
    </submittedName>
</protein>
<dbReference type="SUPFAM" id="SSF50814">
    <property type="entry name" value="Lipocalins"/>
    <property type="match status" value="1"/>
</dbReference>
<feature type="non-terminal residue" evidence="1">
    <location>
        <position position="1"/>
    </location>
</feature>
<dbReference type="InterPro" id="IPR012674">
    <property type="entry name" value="Calycin"/>
</dbReference>
<name>A0A131XJ65_9ACAR</name>
<reference evidence="1" key="1">
    <citation type="journal article" date="2017" name="Ticks Tick Borne Dis.">
        <title>An insight into the sialome of Hyalomma excavatum.</title>
        <authorList>
            <person name="Ribeiro J.M."/>
            <person name="Slovak M."/>
            <person name="Francischetti I.M."/>
        </authorList>
    </citation>
    <scope>NUCLEOTIDE SEQUENCE</scope>
    <source>
        <strain evidence="1">Samish</strain>
        <tissue evidence="1">Salivary glands</tissue>
    </source>
</reference>
<proteinExistence type="evidence at transcript level"/>
<organism evidence="1">
    <name type="scientific">Hyalomma excavatum</name>
    <dbReference type="NCBI Taxonomy" id="257692"/>
    <lineage>
        <taxon>Eukaryota</taxon>
        <taxon>Metazoa</taxon>
        <taxon>Ecdysozoa</taxon>
        <taxon>Arthropoda</taxon>
        <taxon>Chelicerata</taxon>
        <taxon>Arachnida</taxon>
        <taxon>Acari</taxon>
        <taxon>Parasitiformes</taxon>
        <taxon>Ixodida</taxon>
        <taxon>Ixodoidea</taxon>
        <taxon>Ixodidae</taxon>
        <taxon>Hyalomminae</taxon>
        <taxon>Hyalomma</taxon>
    </lineage>
</organism>